<organism evidence="2 3">
    <name type="scientific">Methyloligella halotolerans</name>
    <dbReference type="NCBI Taxonomy" id="1177755"/>
    <lineage>
        <taxon>Bacteria</taxon>
        <taxon>Pseudomonadati</taxon>
        <taxon>Pseudomonadota</taxon>
        <taxon>Alphaproteobacteria</taxon>
        <taxon>Hyphomicrobiales</taxon>
        <taxon>Hyphomicrobiaceae</taxon>
        <taxon>Methyloligella</taxon>
    </lineage>
</organism>
<dbReference type="EMBL" id="MASI01000003">
    <property type="protein sequence ID" value="ODA67724.1"/>
    <property type="molecule type" value="Genomic_DNA"/>
</dbReference>
<dbReference type="PATRIC" id="fig|1177755.3.peg.1764"/>
<dbReference type="STRING" id="1177755.A7A08_01759"/>
<protein>
    <submittedName>
        <fullName evidence="2">tRNA-specific 2-thiouridylase MnmA</fullName>
    </submittedName>
</protein>
<dbReference type="Gene3D" id="2.40.30.10">
    <property type="entry name" value="Translation factors"/>
    <property type="match status" value="1"/>
</dbReference>
<reference evidence="2 3" key="1">
    <citation type="submission" date="2016-07" db="EMBL/GenBank/DDBJ databases">
        <title>Draft genome sequence of Methyloligella halotolerans C2T (VKM B-2706T=CCUG 61687T=DSM 25045T), a halotolerant polyhydroxybutyrate accumulating methylotroph.</title>
        <authorList>
            <person name="Vasilenko O.V."/>
            <person name="Doronina N.V."/>
            <person name="Poroshina M.N."/>
            <person name="Tarlachkov S.V."/>
            <person name="Trotsenko Y.A."/>
        </authorList>
    </citation>
    <scope>NUCLEOTIDE SEQUENCE [LARGE SCALE GENOMIC DNA]</scope>
    <source>
        <strain evidence="2 3">VKM B-2706</strain>
    </source>
</reference>
<name>A0A1E2RZS8_9HYPH</name>
<dbReference type="InterPro" id="IPR046885">
    <property type="entry name" value="MnmA-like_C"/>
</dbReference>
<dbReference type="Pfam" id="PF20258">
    <property type="entry name" value="tRNA_Me_trans_C"/>
    <property type="match status" value="1"/>
</dbReference>
<accession>A0A1E2RZS8</accession>
<proteinExistence type="predicted"/>
<dbReference type="Proteomes" id="UP000095087">
    <property type="component" value="Unassembled WGS sequence"/>
</dbReference>
<evidence type="ECO:0000313" key="3">
    <source>
        <dbReference type="Proteomes" id="UP000095087"/>
    </source>
</evidence>
<evidence type="ECO:0000259" key="1">
    <source>
        <dbReference type="Pfam" id="PF20258"/>
    </source>
</evidence>
<keyword evidence="3" id="KW-1185">Reference proteome</keyword>
<gene>
    <name evidence="2" type="ORF">A7A08_01759</name>
</gene>
<comment type="caution">
    <text evidence="2">The sequence shown here is derived from an EMBL/GenBank/DDBJ whole genome shotgun (WGS) entry which is preliminary data.</text>
</comment>
<sequence>MVELADGEEGVSPGQACVFYAADGDEDRVLGGGWITSAVFGEDEFGGAAKNAVPERGEPLFAERR</sequence>
<dbReference type="AlphaFoldDB" id="A0A1E2RZS8"/>
<feature type="domain" description="tRNA-specific 2-thiouridylase MnmA-like C-terminal" evidence="1">
    <location>
        <begin position="2"/>
        <end position="35"/>
    </location>
</feature>
<evidence type="ECO:0000313" key="2">
    <source>
        <dbReference type="EMBL" id="ODA67724.1"/>
    </source>
</evidence>